<evidence type="ECO:0000256" key="1">
    <source>
        <dbReference type="ARBA" id="ARBA00023015"/>
    </source>
</evidence>
<dbReference type="InterPro" id="IPR028978">
    <property type="entry name" value="Chorismate_lyase_/UTRA_dom_sf"/>
</dbReference>
<evidence type="ECO:0000256" key="3">
    <source>
        <dbReference type="ARBA" id="ARBA00023163"/>
    </source>
</evidence>
<dbReference type="Gene3D" id="3.40.1410.10">
    <property type="entry name" value="Chorismate lyase-like"/>
    <property type="match status" value="1"/>
</dbReference>
<dbReference type="GO" id="GO:0045892">
    <property type="term" value="P:negative regulation of DNA-templated transcription"/>
    <property type="evidence" value="ECO:0007669"/>
    <property type="project" value="TreeGrafter"/>
</dbReference>
<dbReference type="PANTHER" id="PTHR44846:SF1">
    <property type="entry name" value="MANNOSYL-D-GLYCERATE TRANSPORT_METABOLISM SYSTEM REPRESSOR MNGR-RELATED"/>
    <property type="match status" value="1"/>
</dbReference>
<dbReference type="SUPFAM" id="SSF64288">
    <property type="entry name" value="Chorismate lyase-like"/>
    <property type="match status" value="1"/>
</dbReference>
<dbReference type="SMART" id="SM00866">
    <property type="entry name" value="UTRA"/>
    <property type="match status" value="1"/>
</dbReference>
<dbReference type="PRINTS" id="PR00035">
    <property type="entry name" value="HTHGNTR"/>
</dbReference>
<keyword evidence="2" id="KW-0238">DNA-binding</keyword>
<comment type="caution">
    <text evidence="5">The sequence shown here is derived from an EMBL/GenBank/DDBJ whole genome shotgun (WGS) entry which is preliminary data.</text>
</comment>
<evidence type="ECO:0000256" key="2">
    <source>
        <dbReference type="ARBA" id="ARBA00023125"/>
    </source>
</evidence>
<feature type="domain" description="HTH gntR-type" evidence="4">
    <location>
        <begin position="8"/>
        <end position="76"/>
    </location>
</feature>
<dbReference type="GO" id="GO:0003700">
    <property type="term" value="F:DNA-binding transcription factor activity"/>
    <property type="evidence" value="ECO:0007669"/>
    <property type="project" value="InterPro"/>
</dbReference>
<keyword evidence="1" id="KW-0805">Transcription regulation</keyword>
<sequence length="237" mass="27044">MLNSEQAEPLYIQLQKAVKTAIHNGTFTQGGRIPTETELSETYNVSRITVRKAIAELVHEGYLTKRQGKGTFVNVPKIGRRIEHVISFTAACKSNGLSSHSVVTEREILEADEEIAPQLQLQQGEKVLYIQRKRYAGDRPLMLENNFYPYDRFAFLMDEQLEGSVYELLRNKYSIDPNQPGETILQISLADEYQAKLLETAIGQALFYMHTIIYDQHGSPVHVGKQYIIGDRYQFSI</sequence>
<keyword evidence="6" id="KW-1185">Reference proteome</keyword>
<dbReference type="Pfam" id="PF00392">
    <property type="entry name" value="GntR"/>
    <property type="match status" value="1"/>
</dbReference>
<dbReference type="SMART" id="SM00345">
    <property type="entry name" value="HTH_GNTR"/>
    <property type="match status" value="1"/>
</dbReference>
<dbReference type="GO" id="GO:0003677">
    <property type="term" value="F:DNA binding"/>
    <property type="evidence" value="ECO:0007669"/>
    <property type="project" value="UniProtKB-KW"/>
</dbReference>
<dbReference type="SUPFAM" id="SSF46785">
    <property type="entry name" value="Winged helix' DNA-binding domain"/>
    <property type="match status" value="1"/>
</dbReference>
<evidence type="ECO:0000259" key="4">
    <source>
        <dbReference type="PROSITE" id="PS50949"/>
    </source>
</evidence>
<reference evidence="5 6" key="1">
    <citation type="submission" date="2014-11" db="EMBL/GenBank/DDBJ databases">
        <title>Draft Genome Sequences of Paenibacillus polymyxa NRRL B-30509 and Paenibacillus terrae NRRL B-30644, Strains from a Poultry Environment that Produce Tridecaptin A and Paenicidins.</title>
        <authorList>
            <person name="van Belkum M.J."/>
            <person name="Lohans C.T."/>
            <person name="Vederas J.C."/>
        </authorList>
    </citation>
    <scope>NUCLEOTIDE SEQUENCE [LARGE SCALE GENOMIC DNA]</scope>
    <source>
        <strain evidence="5 6">NRRL B-30644</strain>
    </source>
</reference>
<protein>
    <submittedName>
        <fullName evidence="5">GntR family transcriptional regulator</fullName>
    </submittedName>
</protein>
<dbReference type="Gene3D" id="1.10.10.10">
    <property type="entry name" value="Winged helix-like DNA-binding domain superfamily/Winged helix DNA-binding domain"/>
    <property type="match status" value="1"/>
</dbReference>
<keyword evidence="3" id="KW-0804">Transcription</keyword>
<dbReference type="InterPro" id="IPR011663">
    <property type="entry name" value="UTRA"/>
</dbReference>
<dbReference type="CDD" id="cd07377">
    <property type="entry name" value="WHTH_GntR"/>
    <property type="match status" value="1"/>
</dbReference>
<dbReference type="Pfam" id="PF07702">
    <property type="entry name" value="UTRA"/>
    <property type="match status" value="1"/>
</dbReference>
<gene>
    <name evidence="5" type="ORF">QD47_10820</name>
</gene>
<dbReference type="OrthoDB" id="457376at2"/>
<dbReference type="FunFam" id="1.10.10.10:FF:000079">
    <property type="entry name" value="GntR family transcriptional regulator"/>
    <property type="match status" value="1"/>
</dbReference>
<dbReference type="Proteomes" id="UP000032534">
    <property type="component" value="Unassembled WGS sequence"/>
</dbReference>
<organism evidence="5 6">
    <name type="scientific">Paenibacillus terrae</name>
    <dbReference type="NCBI Taxonomy" id="159743"/>
    <lineage>
        <taxon>Bacteria</taxon>
        <taxon>Bacillati</taxon>
        <taxon>Bacillota</taxon>
        <taxon>Bacilli</taxon>
        <taxon>Bacillales</taxon>
        <taxon>Paenibacillaceae</taxon>
        <taxon>Paenibacillus</taxon>
    </lineage>
</organism>
<dbReference type="EMBL" id="JTHP01000017">
    <property type="protein sequence ID" value="KJD45657.1"/>
    <property type="molecule type" value="Genomic_DNA"/>
</dbReference>
<dbReference type="InterPro" id="IPR036390">
    <property type="entry name" value="WH_DNA-bd_sf"/>
</dbReference>
<dbReference type="PROSITE" id="PS50949">
    <property type="entry name" value="HTH_GNTR"/>
    <property type="match status" value="1"/>
</dbReference>
<dbReference type="InterPro" id="IPR000524">
    <property type="entry name" value="Tscrpt_reg_HTH_GntR"/>
</dbReference>
<name>A0A0D7X6L7_9BACL</name>
<dbReference type="InterPro" id="IPR050679">
    <property type="entry name" value="Bact_HTH_transcr_reg"/>
</dbReference>
<dbReference type="AlphaFoldDB" id="A0A0D7X6L7"/>
<evidence type="ECO:0000313" key="6">
    <source>
        <dbReference type="Proteomes" id="UP000032534"/>
    </source>
</evidence>
<evidence type="ECO:0000313" key="5">
    <source>
        <dbReference type="EMBL" id="KJD45657.1"/>
    </source>
</evidence>
<dbReference type="PANTHER" id="PTHR44846">
    <property type="entry name" value="MANNOSYL-D-GLYCERATE TRANSPORT/METABOLISM SYSTEM REPRESSOR MNGR-RELATED"/>
    <property type="match status" value="1"/>
</dbReference>
<proteinExistence type="predicted"/>
<dbReference type="RefSeq" id="WP_044646133.1">
    <property type="nucleotide sequence ID" value="NZ_JTHP01000017.1"/>
</dbReference>
<dbReference type="InterPro" id="IPR036388">
    <property type="entry name" value="WH-like_DNA-bd_sf"/>
</dbReference>
<dbReference type="PATRIC" id="fig|159743.3.peg.2407"/>
<accession>A0A0D7X6L7</accession>